<protein>
    <recommendedName>
        <fullName evidence="2">ribonucleoside-diphosphate reductase</fullName>
        <ecNumber evidence="2">1.17.4.1</ecNumber>
    </recommendedName>
</protein>
<keyword evidence="4" id="KW-0547">Nucleotide-binding</keyword>
<reference evidence="8" key="1">
    <citation type="journal article" date="2015" name="Nature">
        <title>Complex archaea that bridge the gap between prokaryotes and eukaryotes.</title>
        <authorList>
            <person name="Spang A."/>
            <person name="Saw J.H."/>
            <person name="Jorgensen S.L."/>
            <person name="Zaremba-Niedzwiedzka K."/>
            <person name="Martijn J."/>
            <person name="Lind A.E."/>
            <person name="van Eijk R."/>
            <person name="Schleper C."/>
            <person name="Guy L."/>
            <person name="Ettema T.J."/>
        </authorList>
    </citation>
    <scope>NUCLEOTIDE SEQUENCE</scope>
</reference>
<dbReference type="AlphaFoldDB" id="A0A0F9IG06"/>
<dbReference type="EMBL" id="LAZR01012505">
    <property type="protein sequence ID" value="KKM26462.1"/>
    <property type="molecule type" value="Genomic_DNA"/>
</dbReference>
<evidence type="ECO:0000259" key="7">
    <source>
        <dbReference type="Pfam" id="PF12637"/>
    </source>
</evidence>
<evidence type="ECO:0000313" key="8">
    <source>
        <dbReference type="EMBL" id="KKM26462.1"/>
    </source>
</evidence>
<feature type="domain" description="TSCPD" evidence="7">
    <location>
        <begin position="83"/>
        <end position="176"/>
    </location>
</feature>
<gene>
    <name evidence="8" type="ORF">LCGC14_1584500</name>
</gene>
<feature type="compositionally biased region" description="Basic and acidic residues" evidence="6">
    <location>
        <begin position="50"/>
        <end position="62"/>
    </location>
</feature>
<dbReference type="EC" id="1.17.4.1" evidence="2"/>
<evidence type="ECO:0000256" key="1">
    <source>
        <dbReference type="ARBA" id="ARBA00007405"/>
    </source>
</evidence>
<organism evidence="8">
    <name type="scientific">marine sediment metagenome</name>
    <dbReference type="NCBI Taxonomy" id="412755"/>
    <lineage>
        <taxon>unclassified sequences</taxon>
        <taxon>metagenomes</taxon>
        <taxon>ecological metagenomes</taxon>
    </lineage>
</organism>
<feature type="non-terminal residue" evidence="8">
    <location>
        <position position="1"/>
    </location>
</feature>
<keyword evidence="3" id="KW-0237">DNA synthesis</keyword>
<accession>A0A0F9IG06</accession>
<dbReference type="GO" id="GO:0000166">
    <property type="term" value="F:nucleotide binding"/>
    <property type="evidence" value="ECO:0007669"/>
    <property type="project" value="UniProtKB-KW"/>
</dbReference>
<feature type="region of interest" description="Disordered" evidence="6">
    <location>
        <begin position="40"/>
        <end position="62"/>
    </location>
</feature>
<comment type="catalytic activity">
    <reaction evidence="5">
        <text>a 2'-deoxyribonucleoside 5'-diphosphate + [thioredoxin]-disulfide + H2O = a ribonucleoside 5'-diphosphate + [thioredoxin]-dithiol</text>
        <dbReference type="Rhea" id="RHEA:23252"/>
        <dbReference type="Rhea" id="RHEA-COMP:10698"/>
        <dbReference type="Rhea" id="RHEA-COMP:10700"/>
        <dbReference type="ChEBI" id="CHEBI:15377"/>
        <dbReference type="ChEBI" id="CHEBI:29950"/>
        <dbReference type="ChEBI" id="CHEBI:50058"/>
        <dbReference type="ChEBI" id="CHEBI:57930"/>
        <dbReference type="ChEBI" id="CHEBI:73316"/>
        <dbReference type="EC" id="1.17.4.1"/>
    </reaction>
</comment>
<dbReference type="Pfam" id="PF12637">
    <property type="entry name" value="TSCPD"/>
    <property type="match status" value="1"/>
</dbReference>
<evidence type="ECO:0000256" key="6">
    <source>
        <dbReference type="SAM" id="MobiDB-lite"/>
    </source>
</evidence>
<evidence type="ECO:0000256" key="3">
    <source>
        <dbReference type="ARBA" id="ARBA00022634"/>
    </source>
</evidence>
<evidence type="ECO:0000256" key="4">
    <source>
        <dbReference type="ARBA" id="ARBA00022741"/>
    </source>
</evidence>
<comment type="caution">
    <text evidence="8">The sequence shown here is derived from an EMBL/GenBank/DDBJ whole genome shotgun (WGS) entry which is preliminary data.</text>
</comment>
<dbReference type="GO" id="GO:0071897">
    <property type="term" value="P:DNA biosynthetic process"/>
    <property type="evidence" value="ECO:0007669"/>
    <property type="project" value="UniProtKB-KW"/>
</dbReference>
<proteinExistence type="inferred from homology"/>
<evidence type="ECO:0000256" key="2">
    <source>
        <dbReference type="ARBA" id="ARBA00012274"/>
    </source>
</evidence>
<dbReference type="InterPro" id="IPR024434">
    <property type="entry name" value="TSCPD_dom"/>
</dbReference>
<name>A0A0F9IG06_9ZZZZ</name>
<sequence>KSRVEQLVKETGKDIKEFEGETLKSLNKFRSLLPKTPTDDVSGQIILTGDTDKDRPKGMPKKPDVIERDIVLSGSTYKIRNLFGNCFVTVNSDDNGNPFEVFVNVGKAGSDIQADAEAIGRLISLILRLSGDVPQSDRLQEIFGQLRGIGSGRSFGYGEDRVCSIPDAIAKVLERHIGKIESNPKDFFTVSCKICGASLPDEKCPTCPNCGWNRCSGT</sequence>
<comment type="similarity">
    <text evidence="1">Belongs to the ribonucleoside diphosphate reductase class-2 family.</text>
</comment>
<dbReference type="GO" id="GO:0004748">
    <property type="term" value="F:ribonucleoside-diphosphate reductase activity, thioredoxin disulfide as acceptor"/>
    <property type="evidence" value="ECO:0007669"/>
    <property type="project" value="UniProtKB-EC"/>
</dbReference>
<evidence type="ECO:0000256" key="5">
    <source>
        <dbReference type="ARBA" id="ARBA00047754"/>
    </source>
</evidence>